<sequence length="79" mass="9643">MDVKEFWMWVPEDDDEISSAKRKDPNQDIEEMINQYSHRKRKNKKEIEISEEKSRRHYDYTMNPAYSHLLSNVHNSIDD</sequence>
<dbReference type="AlphaFoldDB" id="A0AAU8GX90"/>
<keyword evidence="1" id="KW-0175">Coiled coil</keyword>
<gene>
    <name evidence="2" type="ORF">V4D30_01570</name>
</gene>
<accession>A0AAU8GX90</accession>
<dbReference type="RefSeq" id="WP_353684507.1">
    <property type="nucleotide sequence ID" value="NZ_CP144373.1"/>
</dbReference>
<name>A0AAU8GX90_9BACT</name>
<organism evidence="2">
    <name type="scientific">Thermodesulfovibrio autotrophicus</name>
    <dbReference type="NCBI Taxonomy" id="3118333"/>
    <lineage>
        <taxon>Bacteria</taxon>
        <taxon>Pseudomonadati</taxon>
        <taxon>Nitrospirota</taxon>
        <taxon>Thermodesulfovibrionia</taxon>
        <taxon>Thermodesulfovibrionales</taxon>
        <taxon>Thermodesulfovibrionaceae</taxon>
        <taxon>Thermodesulfovibrio</taxon>
    </lineage>
</organism>
<protein>
    <submittedName>
        <fullName evidence="2">Uncharacterized protein</fullName>
    </submittedName>
</protein>
<dbReference type="KEGG" id="taut:V4D30_01570"/>
<proteinExistence type="predicted"/>
<feature type="coiled-coil region" evidence="1">
    <location>
        <begin position="26"/>
        <end position="53"/>
    </location>
</feature>
<reference evidence="2" key="1">
    <citation type="submission" date="2024-01" db="EMBL/GenBank/DDBJ databases">
        <title>The first autotrophic representatives of the genus Thermodesulfovibrio.</title>
        <authorList>
            <person name="Maltseva A.I."/>
            <person name="Elcheninov A.G."/>
            <person name="Kublanov I.V."/>
            <person name="Lebedinsky A.V."/>
            <person name="Frolov E.N."/>
        </authorList>
    </citation>
    <scope>NUCLEOTIDE SEQUENCE</scope>
    <source>
        <strain evidence="2">3907-1M</strain>
    </source>
</reference>
<evidence type="ECO:0000256" key="1">
    <source>
        <dbReference type="SAM" id="Coils"/>
    </source>
</evidence>
<dbReference type="EMBL" id="CP144373">
    <property type="protein sequence ID" value="XCH46981.1"/>
    <property type="molecule type" value="Genomic_DNA"/>
</dbReference>
<evidence type="ECO:0000313" key="2">
    <source>
        <dbReference type="EMBL" id="XCH46981.1"/>
    </source>
</evidence>